<dbReference type="OrthoDB" id="421075at2759"/>
<dbReference type="CTD" id="9814828"/>
<dbReference type="KEGG" id="crq:GCK72_018505"/>
<dbReference type="HOGENOM" id="CLU_305489_0_0_1"/>
<keyword evidence="3" id="KW-1185">Reference proteome</keyword>
<dbReference type="InterPro" id="IPR039226">
    <property type="entry name" value="Ski3/TTC37"/>
</dbReference>
<dbReference type="RefSeq" id="XP_003114504.2">
    <property type="nucleotide sequence ID" value="XM_003114456.2"/>
</dbReference>
<dbReference type="eggNOG" id="KOG1127">
    <property type="taxonomic scope" value="Eukaryota"/>
</dbReference>
<dbReference type="PROSITE" id="PS50005">
    <property type="entry name" value="TPR"/>
    <property type="match status" value="2"/>
</dbReference>
<feature type="region of interest" description="Disordered" evidence="1">
    <location>
        <begin position="1098"/>
        <end position="1120"/>
    </location>
</feature>
<dbReference type="STRING" id="31234.E3LP36"/>
<evidence type="ECO:0000313" key="3">
    <source>
        <dbReference type="Proteomes" id="UP000008281"/>
    </source>
</evidence>
<evidence type="ECO:0000256" key="1">
    <source>
        <dbReference type="SAM" id="MobiDB-lite"/>
    </source>
</evidence>
<dbReference type="SUPFAM" id="SSF48452">
    <property type="entry name" value="TPR-like"/>
    <property type="match status" value="2"/>
</dbReference>
<protein>
    <submittedName>
        <fullName evidence="2">Uncharacterized protein</fullName>
    </submittedName>
</protein>
<dbReference type="AlphaFoldDB" id="E3LP36"/>
<dbReference type="EMBL" id="DS268412">
    <property type="protein sequence ID" value="EFP05842.1"/>
    <property type="molecule type" value="Genomic_DNA"/>
</dbReference>
<dbReference type="Proteomes" id="UP000008281">
    <property type="component" value="Unassembled WGS sequence"/>
</dbReference>
<proteinExistence type="predicted"/>
<dbReference type="PANTHER" id="PTHR15704:SF7">
    <property type="entry name" value="SUPERKILLER COMPLEX PROTEIN 3"/>
    <property type="match status" value="1"/>
</dbReference>
<dbReference type="Gene3D" id="1.25.40.10">
    <property type="entry name" value="Tetratricopeptide repeat domain"/>
    <property type="match status" value="3"/>
</dbReference>
<dbReference type="Pfam" id="PF13428">
    <property type="entry name" value="TPR_14"/>
    <property type="match status" value="1"/>
</dbReference>
<dbReference type="OMA" id="IRMYPEA"/>
<dbReference type="PANTHER" id="PTHR15704">
    <property type="entry name" value="SUPERKILLER 3 PROTEIN-RELATED"/>
    <property type="match status" value="1"/>
</dbReference>
<dbReference type="GeneID" id="9814828"/>
<feature type="compositionally biased region" description="Acidic residues" evidence="1">
    <location>
        <begin position="1110"/>
        <end position="1120"/>
    </location>
</feature>
<evidence type="ECO:0000313" key="2">
    <source>
        <dbReference type="EMBL" id="EFP05842.1"/>
    </source>
</evidence>
<dbReference type="GO" id="GO:0006401">
    <property type="term" value="P:RNA catabolic process"/>
    <property type="evidence" value="ECO:0007669"/>
    <property type="project" value="InterPro"/>
</dbReference>
<dbReference type="GO" id="GO:0055087">
    <property type="term" value="C:Ski complex"/>
    <property type="evidence" value="ECO:0007669"/>
    <property type="project" value="InterPro"/>
</dbReference>
<dbReference type="FunCoup" id="E3LP36">
    <property type="interactions" value="2077"/>
</dbReference>
<dbReference type="Pfam" id="PF13181">
    <property type="entry name" value="TPR_8"/>
    <property type="match status" value="2"/>
</dbReference>
<dbReference type="SMART" id="SM00028">
    <property type="entry name" value="TPR"/>
    <property type="match status" value="4"/>
</dbReference>
<organism evidence="3">
    <name type="scientific">Caenorhabditis remanei</name>
    <name type="common">Caenorhabditis vulgaris</name>
    <dbReference type="NCBI Taxonomy" id="31234"/>
    <lineage>
        <taxon>Eukaryota</taxon>
        <taxon>Metazoa</taxon>
        <taxon>Ecdysozoa</taxon>
        <taxon>Nematoda</taxon>
        <taxon>Chromadorea</taxon>
        <taxon>Rhabditida</taxon>
        <taxon>Rhabditina</taxon>
        <taxon>Rhabditomorpha</taxon>
        <taxon>Rhabditoidea</taxon>
        <taxon>Rhabditidae</taxon>
        <taxon>Peloderinae</taxon>
        <taxon>Caenorhabditis</taxon>
    </lineage>
</organism>
<name>E3LP36_CAERE</name>
<gene>
    <name evidence="2" type="ORF">CRE_27210</name>
</gene>
<dbReference type="InterPro" id="IPR019734">
    <property type="entry name" value="TPR_rpt"/>
</dbReference>
<accession>E3LP36</accession>
<dbReference type="InterPro" id="IPR011990">
    <property type="entry name" value="TPR-like_helical_dom_sf"/>
</dbReference>
<sequence length="1120" mass="127725">MGNLKDDLKLAAGLLKSGDNEKVIELLKDYSEEESADYRVFCFIALAYSNISNYDESYEMYKKAVEVDEASLMAWKGLFKLFEVESCTTPDQFSLRVCEFMQKNGDDKKVQASQALRRIHVELKLWTEIQTKFDTLEFKTDAVNLRQIIESLCSHRDKAANMDLLERAFGALKELNMLENDSGAMLNYCKFTKREEDITRLINQHKNIILDEWVQKKMFEISCQKFFESKQFPEFVDNVTCAALSTMTVVNALKHNNIAAALDALDSVPDHSAYPDCLLFVELLAETENWEAVEVLARSINRIYSSPICNGWICRSLLEIEPDSIEKLQALGPLPLPAFAIEELKIAILSENENQIKKLLNQYDESSNLGVVLRLTKALFSSENVTSEHVKLSERLSTDNSKDLVLAAEIRIRAGLDANSLLVNAAKLNVRCSRAFYLLGNVIAVKNATKAKSLIERAVQIRPGSEEYTKSLHDLLVRKGVSPQERLTVLKTLLAKKRNRRKPFWISDALSLIYMDMDSLTEAIDELQQMVRLYRDNQTVWARLADAYTRKGHLRAAVASYAQLAEMEDGHEYIIPITRVLLQLGECDEALDKILEFRRKLEEENLECGSESLIVLDFTEAEIRLNLHETTCGEQKRFHLKNAFRLLTRCINADGNCSYAAVLKLFGDALLVVSKYAERNILYFEIDQKWQISTRLDCVTKAVSFYMSVLRSQKHDPIAWYDVSVGLLSKFKIENDQKILSKVQKILEHALSLTNVETLLSSIWSLLAETKRLSEDPIRHRLHCLGRALELNKANDAAWLQLSVLCLEVGRLDDASRVLEQCIKYNPHNAEAWCAWAQTAHFQNNAHEALAMFRQALFVRAIPSAIVGYSTYLCDSLKKSQHRFDSATAALNFESIVDLSNLAYADENMLYHLGLLADLFGWYPEAQFCFELSQSSKITDELQHSRVKADILYNRNQSEPASHSDSRICGILKLTSAECYAFLTAEMDVYRDLYRFAETNDAEAFNKLYTSCVKGKGISVSLFISGLIMSNTNLPVEFIRTMHEALPRHELIDYYPTLLPEGMDNGLQHLEQDGEEPFRYRHRSAHLLLEELKILREKVEQENEKPGDESLPDDEADLRN</sequence>
<feature type="compositionally biased region" description="Basic and acidic residues" evidence="1">
    <location>
        <begin position="1098"/>
        <end position="1108"/>
    </location>
</feature>
<reference evidence="2" key="1">
    <citation type="submission" date="2007-07" db="EMBL/GenBank/DDBJ databases">
        <title>PCAP assembly of the Caenorhabditis remanei genome.</title>
        <authorList>
            <consortium name="The Caenorhabditis remanei Sequencing Consortium"/>
            <person name="Wilson R.K."/>
        </authorList>
    </citation>
    <scope>NUCLEOTIDE SEQUENCE [LARGE SCALE GENOMIC DNA]</scope>
    <source>
        <strain evidence="2">PB4641</strain>
    </source>
</reference>